<name>A0A4R6QFA2_9BURK</name>
<dbReference type="EMBL" id="SNXS01000015">
    <property type="protein sequence ID" value="TDP60623.1"/>
    <property type="molecule type" value="Genomic_DNA"/>
</dbReference>
<protein>
    <submittedName>
        <fullName evidence="2">Uncharacterized protein YbjT (DUF2867 family)</fullName>
    </submittedName>
</protein>
<reference evidence="2 3" key="1">
    <citation type="submission" date="2019-03" db="EMBL/GenBank/DDBJ databases">
        <title>Genomic Encyclopedia of Type Strains, Phase IV (KMG-IV): sequencing the most valuable type-strain genomes for metagenomic binning, comparative biology and taxonomic classification.</title>
        <authorList>
            <person name="Goeker M."/>
        </authorList>
    </citation>
    <scope>NUCLEOTIDE SEQUENCE [LARGE SCALE GENOMIC DNA]</scope>
    <source>
        <strain evidence="2 3">DSM 16998</strain>
    </source>
</reference>
<dbReference type="AlphaFoldDB" id="A0A4R6QFA2"/>
<dbReference type="RefSeq" id="WP_133703862.1">
    <property type="nucleotide sequence ID" value="NZ_SNXS01000015.1"/>
</dbReference>
<feature type="domain" description="NAD(P)-binding" evidence="1">
    <location>
        <begin position="12"/>
        <end position="140"/>
    </location>
</feature>
<organism evidence="2 3">
    <name type="scientific">Roseateles toxinivorans</name>
    <dbReference type="NCBI Taxonomy" id="270368"/>
    <lineage>
        <taxon>Bacteria</taxon>
        <taxon>Pseudomonadati</taxon>
        <taxon>Pseudomonadota</taxon>
        <taxon>Betaproteobacteria</taxon>
        <taxon>Burkholderiales</taxon>
        <taxon>Sphaerotilaceae</taxon>
        <taxon>Roseateles</taxon>
    </lineage>
</organism>
<sequence length="227" mass="23962">MNASSNVVWVAGASGLVGRALLDVLARQPVQVHALLRRLQALPSHPRLTQHQVDFGRADLGARLPVPTAIYIALGTTIAQAGSQEAFRAVDLDAVLTVARAARAQGASRCAVVSALGADPKSAVFYNRVKGEMEQALAQLGFARLVIARPSLLVGDRATLGQTERAGERWALRLSGPLLPLIPKRWRPITAARVAGALALALAQDGPGFSVLESAQMQDFNAEQGNP</sequence>
<dbReference type="Gene3D" id="3.40.50.720">
    <property type="entry name" value="NAD(P)-binding Rossmann-like Domain"/>
    <property type="match status" value="1"/>
</dbReference>
<evidence type="ECO:0000259" key="1">
    <source>
        <dbReference type="Pfam" id="PF13460"/>
    </source>
</evidence>
<dbReference type="Pfam" id="PF13460">
    <property type="entry name" value="NAD_binding_10"/>
    <property type="match status" value="1"/>
</dbReference>
<dbReference type="Proteomes" id="UP000295361">
    <property type="component" value="Unassembled WGS sequence"/>
</dbReference>
<dbReference type="FunCoup" id="A0A4R6QFA2">
    <property type="interactions" value="294"/>
</dbReference>
<gene>
    <name evidence="2" type="ORF">DES47_11544</name>
</gene>
<proteinExistence type="predicted"/>
<comment type="caution">
    <text evidence="2">The sequence shown here is derived from an EMBL/GenBank/DDBJ whole genome shotgun (WGS) entry which is preliminary data.</text>
</comment>
<dbReference type="InterPro" id="IPR016040">
    <property type="entry name" value="NAD(P)-bd_dom"/>
</dbReference>
<evidence type="ECO:0000313" key="2">
    <source>
        <dbReference type="EMBL" id="TDP60623.1"/>
    </source>
</evidence>
<dbReference type="InParanoid" id="A0A4R6QFA2"/>
<dbReference type="SUPFAM" id="SSF51735">
    <property type="entry name" value="NAD(P)-binding Rossmann-fold domains"/>
    <property type="match status" value="1"/>
</dbReference>
<keyword evidence="3" id="KW-1185">Reference proteome</keyword>
<dbReference type="OrthoDB" id="9798632at2"/>
<accession>A0A4R6QFA2</accession>
<dbReference type="PANTHER" id="PTHR14097">
    <property type="entry name" value="OXIDOREDUCTASE HTATIP2"/>
    <property type="match status" value="1"/>
</dbReference>
<dbReference type="InterPro" id="IPR036291">
    <property type="entry name" value="NAD(P)-bd_dom_sf"/>
</dbReference>
<evidence type="ECO:0000313" key="3">
    <source>
        <dbReference type="Proteomes" id="UP000295361"/>
    </source>
</evidence>
<dbReference type="PANTHER" id="PTHR14097:SF7">
    <property type="entry name" value="OXIDOREDUCTASE HTATIP2"/>
    <property type="match status" value="1"/>
</dbReference>